<evidence type="ECO:0000256" key="7">
    <source>
        <dbReference type="RuleBase" id="RU003788"/>
    </source>
</evidence>
<dbReference type="GO" id="GO:0031640">
    <property type="term" value="P:killing of cells of another organism"/>
    <property type="evidence" value="ECO:0007669"/>
    <property type="project" value="UniProtKB-KW"/>
</dbReference>
<dbReference type="PANTHER" id="PTHR38107">
    <property type="match status" value="1"/>
</dbReference>
<keyword evidence="2 7" id="KW-0929">Antimicrobial</keyword>
<reference evidence="10 11" key="1">
    <citation type="submission" date="2017-08" db="EMBL/GenBank/DDBJ databases">
        <title>Functional genomic and metabolic studies of the symbiotic interactions of six Microcystis-dominated communities.</title>
        <authorList>
            <person name="Li Q."/>
            <person name="Lin F."/>
        </authorList>
    </citation>
    <scope>NUCLEOTIDE SEQUENCE [LARGE SCALE GENOMIC DNA]</scope>
    <source>
        <strain evidence="10">DA14</strain>
    </source>
</reference>
<dbReference type="Pfam" id="PF00959">
    <property type="entry name" value="Phage_lysozyme"/>
    <property type="match status" value="1"/>
</dbReference>
<dbReference type="InterPro" id="IPR036365">
    <property type="entry name" value="PGBD-like_sf"/>
</dbReference>
<dbReference type="Gene3D" id="1.10.530.40">
    <property type="match status" value="1"/>
</dbReference>
<feature type="domain" description="L,D-TPase catalytic" evidence="9">
    <location>
        <begin position="361"/>
        <end position="489"/>
    </location>
</feature>
<keyword evidence="4 7" id="KW-0378">Hydrolase</keyword>
<accession>A0A3E0M144</accession>
<dbReference type="GO" id="GO:0016998">
    <property type="term" value="P:cell wall macromolecule catabolic process"/>
    <property type="evidence" value="ECO:0007669"/>
    <property type="project" value="InterPro"/>
</dbReference>
<keyword evidence="5" id="KW-1035">Host cytoplasm</keyword>
<dbReference type="GO" id="GO:0009253">
    <property type="term" value="P:peptidoglycan catabolic process"/>
    <property type="evidence" value="ECO:0007669"/>
    <property type="project" value="InterPro"/>
</dbReference>
<dbReference type="SUPFAM" id="SSF53955">
    <property type="entry name" value="Lysozyme-like"/>
    <property type="match status" value="1"/>
</dbReference>
<evidence type="ECO:0000256" key="5">
    <source>
        <dbReference type="ARBA" id="ARBA00023200"/>
    </source>
</evidence>
<comment type="caution">
    <text evidence="10">The sequence shown here is derived from an EMBL/GenBank/DDBJ whole genome shotgun (WGS) entry which is preliminary data.</text>
</comment>
<dbReference type="SUPFAM" id="SSF47090">
    <property type="entry name" value="PGBD-like"/>
    <property type="match status" value="1"/>
</dbReference>
<gene>
    <name evidence="10" type="ORF">DWQ56_21860</name>
</gene>
<evidence type="ECO:0000256" key="2">
    <source>
        <dbReference type="ARBA" id="ARBA00022529"/>
    </source>
</evidence>
<evidence type="ECO:0000256" key="4">
    <source>
        <dbReference type="ARBA" id="ARBA00022801"/>
    </source>
</evidence>
<evidence type="ECO:0000259" key="8">
    <source>
        <dbReference type="Pfam" id="PF01471"/>
    </source>
</evidence>
<feature type="domain" description="Peptidoglycan binding-like" evidence="8">
    <location>
        <begin position="268"/>
        <end position="325"/>
    </location>
</feature>
<keyword evidence="3 7" id="KW-0081">Bacteriolytic enzyme</keyword>
<dbReference type="InterPro" id="IPR023347">
    <property type="entry name" value="Lysozyme_dom_sf"/>
</dbReference>
<dbReference type="Pfam" id="PF03734">
    <property type="entry name" value="YkuD"/>
    <property type="match status" value="1"/>
</dbReference>
<evidence type="ECO:0000256" key="1">
    <source>
        <dbReference type="ARBA" id="ARBA00000632"/>
    </source>
</evidence>
<evidence type="ECO:0000313" key="10">
    <source>
        <dbReference type="EMBL" id="REJ53491.1"/>
    </source>
</evidence>
<evidence type="ECO:0000256" key="3">
    <source>
        <dbReference type="ARBA" id="ARBA00022638"/>
    </source>
</evidence>
<evidence type="ECO:0000313" key="11">
    <source>
        <dbReference type="Proteomes" id="UP000256301"/>
    </source>
</evidence>
<dbReference type="InterPro" id="IPR002196">
    <property type="entry name" value="Glyco_hydro_24"/>
</dbReference>
<dbReference type="Pfam" id="PF01471">
    <property type="entry name" value="PG_binding_1"/>
    <property type="match status" value="1"/>
</dbReference>
<evidence type="ECO:0000259" key="9">
    <source>
        <dbReference type="Pfam" id="PF03734"/>
    </source>
</evidence>
<dbReference type="GO" id="GO:0003796">
    <property type="term" value="F:lysozyme activity"/>
    <property type="evidence" value="ECO:0007669"/>
    <property type="project" value="UniProtKB-EC"/>
</dbReference>
<comment type="catalytic activity">
    <reaction evidence="1 7">
        <text>Hydrolysis of (1-&gt;4)-beta-linkages between N-acetylmuramic acid and N-acetyl-D-glucosamine residues in a peptidoglycan and between N-acetyl-D-glucosamine residues in chitodextrins.</text>
        <dbReference type="EC" id="3.2.1.17"/>
    </reaction>
</comment>
<dbReference type="EMBL" id="QQWE01000008">
    <property type="protein sequence ID" value="REJ53491.1"/>
    <property type="molecule type" value="Genomic_DNA"/>
</dbReference>
<dbReference type="InterPro" id="IPR005490">
    <property type="entry name" value="LD_TPept_cat_dom"/>
</dbReference>
<proteinExistence type="inferred from homology"/>
<dbReference type="Proteomes" id="UP000256301">
    <property type="component" value="Unassembled WGS sequence"/>
</dbReference>
<dbReference type="Gene3D" id="1.10.101.10">
    <property type="entry name" value="PGBD-like superfamily/PGBD"/>
    <property type="match status" value="1"/>
</dbReference>
<organism evidence="10 11">
    <name type="scientific">Microcystis aeruginosa DA14</name>
    <dbReference type="NCBI Taxonomy" id="1987506"/>
    <lineage>
        <taxon>Bacteria</taxon>
        <taxon>Bacillati</taxon>
        <taxon>Cyanobacteriota</taxon>
        <taxon>Cyanophyceae</taxon>
        <taxon>Oscillatoriophycideae</taxon>
        <taxon>Chroococcales</taxon>
        <taxon>Microcystaceae</taxon>
        <taxon>Microcystis</taxon>
    </lineage>
</organism>
<dbReference type="GO" id="GO:0042742">
    <property type="term" value="P:defense response to bacterium"/>
    <property type="evidence" value="ECO:0007669"/>
    <property type="project" value="UniProtKB-KW"/>
</dbReference>
<dbReference type="InterPro" id="IPR034690">
    <property type="entry name" value="Endolysin_T4_type"/>
</dbReference>
<dbReference type="InterPro" id="IPR051018">
    <property type="entry name" value="Bacteriophage_GH24"/>
</dbReference>
<sequence length="511" mass="57050">MKVSQNCIDLIKKWEGCKLTAYKCPAGVWTIGIGTTCYPDGRRVREGDKITDQQAEGFLVHECEEKAKAVHELVNVDLHQNQFDALVSFAYNVGIGAFKESTLLRLLNQPNYNEAANQFKEWNKATVNGQRVVLEGLVNRRKDEEELFRKTDGFGEPIDLEPSPQSSATWLKGFLENQNTVVVAYKADQVVEIITLKSPLKEDLIDVLRQYPNAQNFHIAAPNEQIPAGNRVEFEGRTQAISRVANPPTLERGLLLKGMTDNDAGISSKDIAEMQQRLKDLGYYNGEIDGDFGSGTDNAVRRFQADVFGQSQADGKVGTKTWDKLWGKDGVVSTRQPQPGKTYLRLTKTNRKDRFGCYVLLLEYIKNGQVKDSLEVCSGQPNRQFFRAGSQSVSGSMEPLPEGQWYINNINWADGKDKYGPVVFNNGLGPVSTPIGYKGPNSTRRSAIEIHIDWNRVTSAGNPNSPGTAGCIGIYNIADYKKFVSWLRENKNPELRDLYVNWGLGTCPQPQ</sequence>
<dbReference type="CDD" id="cd00737">
    <property type="entry name" value="lyz_endolysin_autolysin"/>
    <property type="match status" value="1"/>
</dbReference>
<dbReference type="PANTHER" id="PTHR38107:SF3">
    <property type="entry name" value="LYSOZYME RRRD-RELATED"/>
    <property type="match status" value="1"/>
</dbReference>
<dbReference type="AlphaFoldDB" id="A0A3E0M144"/>
<dbReference type="InterPro" id="IPR036366">
    <property type="entry name" value="PGBDSf"/>
</dbReference>
<evidence type="ECO:0000256" key="6">
    <source>
        <dbReference type="ARBA" id="ARBA00023295"/>
    </source>
</evidence>
<comment type="similarity">
    <text evidence="7">Belongs to the glycosyl hydrolase 24 family.</text>
</comment>
<dbReference type="HAMAP" id="MF_04110">
    <property type="entry name" value="ENDOLYSIN_T4"/>
    <property type="match status" value="1"/>
</dbReference>
<name>A0A3E0M144_MICAE</name>
<dbReference type="EC" id="3.2.1.17" evidence="7"/>
<protein>
    <recommendedName>
        <fullName evidence="7">Lysozyme</fullName>
        <ecNumber evidence="7">3.2.1.17</ecNumber>
    </recommendedName>
</protein>
<dbReference type="InterPro" id="IPR002477">
    <property type="entry name" value="Peptidoglycan-bd-like"/>
</dbReference>
<dbReference type="InterPro" id="IPR023346">
    <property type="entry name" value="Lysozyme-like_dom_sf"/>
</dbReference>
<keyword evidence="6 7" id="KW-0326">Glycosidase</keyword>
<dbReference type="InterPro" id="IPR033907">
    <property type="entry name" value="Endolysin_autolysin"/>
</dbReference>